<comment type="function">
    <text evidence="1">Catalyzes the ATP-dependent phosphorylation of thiamine-monophosphate (TMP) to form thiamine-pyrophosphate (TPP), the active form of vitamin B1.</text>
</comment>
<comment type="pathway">
    <text evidence="1">Cofactor biosynthesis; thiamine diphosphate biosynthesis; thiamine diphosphate from thiamine phosphate: step 1/1.</text>
</comment>
<dbReference type="PANTHER" id="PTHR30270:SF0">
    <property type="entry name" value="THIAMINE-MONOPHOSPHATE KINASE"/>
    <property type="match status" value="1"/>
</dbReference>
<dbReference type="GO" id="GO:0009030">
    <property type="term" value="F:thiamine-phosphate kinase activity"/>
    <property type="evidence" value="ECO:0007669"/>
    <property type="project" value="UniProtKB-UniRule"/>
</dbReference>
<feature type="binding site" evidence="1">
    <location>
        <position position="224"/>
    </location>
    <ligand>
        <name>ATP</name>
        <dbReference type="ChEBI" id="CHEBI:30616"/>
    </ligand>
</feature>
<feature type="binding site" evidence="1">
    <location>
        <begin position="131"/>
        <end position="132"/>
    </location>
    <ligand>
        <name>ATP</name>
        <dbReference type="ChEBI" id="CHEBI:30616"/>
    </ligand>
</feature>
<feature type="binding site" evidence="1">
    <location>
        <position position="282"/>
    </location>
    <ligand>
        <name>substrate</name>
    </ligand>
</feature>
<dbReference type="EMBL" id="CP054056">
    <property type="protein sequence ID" value="QKJ25549.1"/>
    <property type="molecule type" value="Genomic_DNA"/>
</dbReference>
<dbReference type="GO" id="GO:0009228">
    <property type="term" value="P:thiamine biosynthetic process"/>
    <property type="evidence" value="ECO:0007669"/>
    <property type="project" value="UniProtKB-KW"/>
</dbReference>
<feature type="binding site" evidence="1">
    <location>
        <position position="37"/>
    </location>
    <ligand>
        <name>Mg(2+)</name>
        <dbReference type="ChEBI" id="CHEBI:18420"/>
        <label>4</label>
    </ligand>
</feature>
<dbReference type="HAMAP" id="MF_02128">
    <property type="entry name" value="TMP_kinase"/>
    <property type="match status" value="1"/>
</dbReference>
<keyword evidence="4" id="KW-1185">Reference proteome</keyword>
<reference evidence="3 4" key="1">
    <citation type="submission" date="2020-05" db="EMBL/GenBank/DDBJ databases">
        <title>Aquirufa sp. strain 15G-AUS-rot a new Aquirufa species.</title>
        <authorList>
            <person name="Pitt A."/>
            <person name="Hahn M.W."/>
        </authorList>
    </citation>
    <scope>NUCLEOTIDE SEQUENCE [LARGE SCALE GENOMIC DNA]</scope>
    <source>
        <strain evidence="3 4">15G-AUS-rot</strain>
    </source>
</reference>
<feature type="binding site" evidence="1">
    <location>
        <position position="52"/>
    </location>
    <ligand>
        <name>Mg(2+)</name>
        <dbReference type="ChEBI" id="CHEBI:18420"/>
        <label>1</label>
    </ligand>
</feature>
<feature type="binding site" evidence="1">
    <location>
        <position position="222"/>
    </location>
    <ligand>
        <name>Mg(2+)</name>
        <dbReference type="ChEBI" id="CHEBI:18420"/>
        <label>3</label>
    </ligand>
</feature>
<dbReference type="NCBIfam" id="TIGR01379">
    <property type="entry name" value="thiL"/>
    <property type="match status" value="1"/>
</dbReference>
<protein>
    <recommendedName>
        <fullName evidence="1">Thiamine-monophosphate kinase</fullName>
        <shortName evidence="1">TMP kinase</shortName>
        <shortName evidence="1">Thiamine-phosphate kinase</shortName>
        <ecNumber evidence="1">2.7.4.16</ecNumber>
    </recommendedName>
</protein>
<dbReference type="InterPro" id="IPR006283">
    <property type="entry name" value="ThiL-like"/>
</dbReference>
<dbReference type="InterPro" id="IPR036921">
    <property type="entry name" value="PurM-like_N_sf"/>
</dbReference>
<feature type="binding site" evidence="1">
    <location>
        <position position="51"/>
    </location>
    <ligand>
        <name>Mg(2+)</name>
        <dbReference type="ChEBI" id="CHEBI:18420"/>
        <label>4</label>
    </ligand>
</feature>
<evidence type="ECO:0000256" key="1">
    <source>
        <dbReference type="HAMAP-Rule" id="MF_02128"/>
    </source>
</evidence>
<keyword evidence="1 3" id="KW-0418">Kinase</keyword>
<feature type="binding site" evidence="1">
    <location>
        <position position="132"/>
    </location>
    <ligand>
        <name>Mg(2+)</name>
        <dbReference type="ChEBI" id="CHEBI:18420"/>
        <label>1</label>
    </ligand>
</feature>
<name>A0A7D4Q4E4_9MICO</name>
<evidence type="ECO:0000313" key="3">
    <source>
        <dbReference type="EMBL" id="QKJ25549.1"/>
    </source>
</evidence>
<comment type="catalytic activity">
    <reaction evidence="1">
        <text>thiamine phosphate + ATP = thiamine diphosphate + ADP</text>
        <dbReference type="Rhea" id="RHEA:15913"/>
        <dbReference type="ChEBI" id="CHEBI:30616"/>
        <dbReference type="ChEBI" id="CHEBI:37575"/>
        <dbReference type="ChEBI" id="CHEBI:58937"/>
        <dbReference type="ChEBI" id="CHEBI:456216"/>
        <dbReference type="EC" id="2.7.4.16"/>
    </reaction>
</comment>
<dbReference type="Gene3D" id="3.90.650.10">
    <property type="entry name" value="PurM-like C-terminal domain"/>
    <property type="match status" value="1"/>
</dbReference>
<comment type="similarity">
    <text evidence="1">Belongs to the thiamine-monophosphate kinase family.</text>
</comment>
<comment type="caution">
    <text evidence="1">Lacks conserved residue(s) required for the propagation of feature annotation.</text>
</comment>
<dbReference type="PIRSF" id="PIRSF005303">
    <property type="entry name" value="Thiam_monoph_kin"/>
    <property type="match status" value="1"/>
</dbReference>
<feature type="binding site" evidence="1">
    <location>
        <position position="53"/>
    </location>
    <ligand>
        <name>Mg(2+)</name>
        <dbReference type="ChEBI" id="CHEBI:18420"/>
        <label>2</label>
    </ligand>
</feature>
<dbReference type="SUPFAM" id="SSF55326">
    <property type="entry name" value="PurM N-terminal domain-like"/>
    <property type="match status" value="1"/>
</dbReference>
<feature type="binding site" evidence="1">
    <location>
        <position position="53"/>
    </location>
    <ligand>
        <name>Mg(2+)</name>
        <dbReference type="ChEBI" id="CHEBI:18420"/>
        <label>1</label>
    </ligand>
</feature>
<dbReference type="EC" id="2.7.4.16" evidence="1"/>
<dbReference type="GO" id="GO:0000287">
    <property type="term" value="F:magnesium ion binding"/>
    <property type="evidence" value="ECO:0007669"/>
    <property type="project" value="UniProtKB-UniRule"/>
</dbReference>
<keyword evidence="1 3" id="KW-0808">Transferase</keyword>
<keyword evidence="1" id="KW-0784">Thiamine biosynthesis</keyword>
<keyword evidence="1" id="KW-0067">ATP-binding</keyword>
<feature type="binding site" evidence="1">
    <location>
        <position position="225"/>
    </location>
    <ligand>
        <name>Mg(2+)</name>
        <dbReference type="ChEBI" id="CHEBI:18420"/>
        <label>5</label>
    </ligand>
</feature>
<keyword evidence="1" id="KW-0460">Magnesium</keyword>
<gene>
    <name evidence="1 3" type="primary">thiL</name>
    <name evidence="3" type="ORF">HRU87_05070</name>
</gene>
<feature type="binding site" evidence="1">
    <location>
        <position position="60"/>
    </location>
    <ligand>
        <name>substrate</name>
    </ligand>
</feature>
<keyword evidence="1" id="KW-0479">Metal-binding</keyword>
<feature type="domain" description="PurM-like N-terminal" evidence="2">
    <location>
        <begin position="35"/>
        <end position="148"/>
    </location>
</feature>
<sequence length="331" mass="34465">MENFDDTVFALGEVEALKRAVAIFKTVPSTLVGSGDDAAVVALNDHRMVVTTDTMVENHDFRTDFSTGFDLGFKAVASNLADLAAMGATPVALTVAMVVTKTTTQMWLEDFARGLQAGLDQLAPTAEIVGGDLASGEQIVIAVAAHGQLGDRQPVLRSGAKSGDIVAVAGTLGRAACGLDLLLHKDQSLAKAYDEWVAVQLRPNPPIQLGVEAGALATAMLDVSDSLALDVNRLAKASGVTIELSTGKLSGYAAVLELAAQSMTSRDGMERDPMDWVLFGGEDHSLLATFPESAALPRGFKAIGKVVGESAGLVLLDGQELSPKGWDSVSS</sequence>
<feature type="binding site" evidence="1">
    <location>
        <position position="82"/>
    </location>
    <ligand>
        <name>Mg(2+)</name>
        <dbReference type="ChEBI" id="CHEBI:18420"/>
        <label>2</label>
    </ligand>
</feature>
<keyword evidence="1" id="KW-0547">Nucleotide-binding</keyword>
<dbReference type="SUPFAM" id="SSF56042">
    <property type="entry name" value="PurM C-terminal domain-like"/>
    <property type="match status" value="1"/>
</dbReference>
<dbReference type="RefSeq" id="WP_173493846.1">
    <property type="nucleotide sequence ID" value="NZ_CP054056.1"/>
</dbReference>
<proteinExistence type="inferred from homology"/>
<feature type="binding site" evidence="1">
    <location>
        <position position="157"/>
    </location>
    <ligand>
        <name>ATP</name>
        <dbReference type="ChEBI" id="CHEBI:30616"/>
    </ligand>
</feature>
<dbReference type="PANTHER" id="PTHR30270">
    <property type="entry name" value="THIAMINE-MONOPHOSPHATE KINASE"/>
    <property type="match status" value="1"/>
</dbReference>
<dbReference type="UniPathway" id="UPA00060">
    <property type="reaction ID" value="UER00142"/>
</dbReference>
<dbReference type="InterPro" id="IPR016188">
    <property type="entry name" value="PurM-like_N"/>
</dbReference>
<dbReference type="Gene3D" id="3.30.1330.10">
    <property type="entry name" value="PurM-like, N-terminal domain"/>
    <property type="match status" value="1"/>
</dbReference>
<feature type="binding site" evidence="1">
    <location>
        <position position="326"/>
    </location>
    <ligand>
        <name>substrate</name>
    </ligand>
</feature>
<dbReference type="AlphaFoldDB" id="A0A7D4Q4E4"/>
<feature type="binding site" evidence="1">
    <location>
        <position position="37"/>
    </location>
    <ligand>
        <name>Mg(2+)</name>
        <dbReference type="ChEBI" id="CHEBI:18420"/>
        <label>3</label>
    </ligand>
</feature>
<feature type="binding site" evidence="1">
    <location>
        <position position="82"/>
    </location>
    <ligand>
        <name>Mg(2+)</name>
        <dbReference type="ChEBI" id="CHEBI:18420"/>
        <label>4</label>
    </ligand>
</feature>
<dbReference type="Proteomes" id="UP000501003">
    <property type="component" value="Chromosome"/>
</dbReference>
<accession>A0A7D4Q4E4</accession>
<dbReference type="CDD" id="cd02194">
    <property type="entry name" value="ThiL"/>
    <property type="match status" value="1"/>
</dbReference>
<dbReference type="GO" id="GO:0005524">
    <property type="term" value="F:ATP binding"/>
    <property type="evidence" value="ECO:0007669"/>
    <property type="project" value="UniProtKB-UniRule"/>
</dbReference>
<evidence type="ECO:0000259" key="2">
    <source>
        <dbReference type="Pfam" id="PF00586"/>
    </source>
</evidence>
<dbReference type="InterPro" id="IPR036676">
    <property type="entry name" value="PurM-like_C_sf"/>
</dbReference>
<dbReference type="Pfam" id="PF00586">
    <property type="entry name" value="AIRS"/>
    <property type="match status" value="1"/>
</dbReference>
<comment type="miscellaneous">
    <text evidence="1">Reaction mechanism of ThiL seems to utilize a direct, inline transfer of the gamma-phosphate of ATP to TMP rather than a phosphorylated enzyme intermediate.</text>
</comment>
<feature type="binding site" evidence="1">
    <location>
        <position position="82"/>
    </location>
    <ligand>
        <name>Mg(2+)</name>
        <dbReference type="ChEBI" id="CHEBI:18420"/>
        <label>3</label>
    </ligand>
</feature>
<dbReference type="GO" id="GO:0009229">
    <property type="term" value="P:thiamine diphosphate biosynthetic process"/>
    <property type="evidence" value="ECO:0007669"/>
    <property type="project" value="UniProtKB-UniRule"/>
</dbReference>
<evidence type="ECO:0000313" key="4">
    <source>
        <dbReference type="Proteomes" id="UP000501003"/>
    </source>
</evidence>
<dbReference type="KEGG" id="aqg:HRU87_05070"/>
<organism evidence="3 4">
    <name type="scientific">Aquiluna borgnonia</name>
    <dbReference type="NCBI Taxonomy" id="2499157"/>
    <lineage>
        <taxon>Bacteria</taxon>
        <taxon>Bacillati</taxon>
        <taxon>Actinomycetota</taxon>
        <taxon>Actinomycetes</taxon>
        <taxon>Micrococcales</taxon>
        <taxon>Microbacteriaceae</taxon>
        <taxon>Luna cluster</taxon>
        <taxon>Luna-1 subcluster</taxon>
        <taxon>Aquiluna</taxon>
    </lineage>
</organism>